<accession>A0ABD7HBN3</accession>
<organism evidence="2 3">
    <name type="scientific">Mycobacterium tuberculosis</name>
    <dbReference type="NCBI Taxonomy" id="1773"/>
    <lineage>
        <taxon>Bacteria</taxon>
        <taxon>Bacillati</taxon>
        <taxon>Actinomycetota</taxon>
        <taxon>Actinomycetes</taxon>
        <taxon>Mycobacteriales</taxon>
        <taxon>Mycobacteriaceae</taxon>
        <taxon>Mycobacterium</taxon>
        <taxon>Mycobacterium tuberculosis complex</taxon>
    </lineage>
</organism>
<evidence type="ECO:0000313" key="3">
    <source>
        <dbReference type="Proteomes" id="UP000256381"/>
    </source>
</evidence>
<dbReference type="Gene3D" id="1.10.287.850">
    <property type="entry name" value="HP0062-like domain"/>
    <property type="match status" value="1"/>
</dbReference>
<dbReference type="Pfam" id="PF00934">
    <property type="entry name" value="PE"/>
    <property type="match status" value="1"/>
</dbReference>
<proteinExistence type="predicted"/>
<dbReference type="RefSeq" id="WP_142242050.1">
    <property type="nucleotide sequence ID" value="NZ_JABACG010000164.1"/>
</dbReference>
<dbReference type="InterPro" id="IPR038332">
    <property type="entry name" value="PPE_sf"/>
</dbReference>
<dbReference type="AlphaFoldDB" id="A0ABD7HBN3"/>
<feature type="non-terminal residue" evidence="2">
    <location>
        <position position="166"/>
    </location>
</feature>
<gene>
    <name evidence="2" type="ORF">DSJ38_06105</name>
</gene>
<dbReference type="Pfam" id="PF21526">
    <property type="entry name" value="PGRS"/>
    <property type="match status" value="1"/>
</dbReference>
<evidence type="ECO:0000313" key="2">
    <source>
        <dbReference type="EMBL" id="REQ54635.1"/>
    </source>
</evidence>
<evidence type="ECO:0000259" key="1">
    <source>
        <dbReference type="Pfam" id="PF00934"/>
    </source>
</evidence>
<sequence length="166" mass="15743">MSFVIAAPEFLTAAAMDLASIGSTVSAASAAASAPTVAILAAGADEVSIAVAALFGMHGQAYQALSVQASAFHQQFVQALTAGAYSYASAEAAAVTPLQQLVDVINAPFRSALGRPLIGNGANGKPGTGQDGGAGGLLYGSGGNGGSGLAGSGQKGGNGGAAGLFG</sequence>
<protein>
    <submittedName>
        <fullName evidence="2">PE family protein</fullName>
    </submittedName>
</protein>
<dbReference type="FunFam" id="1.10.287.850:FF:000001">
    <property type="entry name" value="PE_PGRS39"/>
    <property type="match status" value="1"/>
</dbReference>
<feature type="domain" description="PE" evidence="1">
    <location>
        <begin position="4"/>
        <end position="94"/>
    </location>
</feature>
<name>A0ABD7HBN3_MYCTX</name>
<dbReference type="Proteomes" id="UP000256381">
    <property type="component" value="Unassembled WGS sequence"/>
</dbReference>
<dbReference type="InterPro" id="IPR000084">
    <property type="entry name" value="PE-PGRS_N"/>
</dbReference>
<dbReference type="SUPFAM" id="SSF140459">
    <property type="entry name" value="PE/PPE dimer-like"/>
    <property type="match status" value="1"/>
</dbReference>
<dbReference type="InterPro" id="IPR048996">
    <property type="entry name" value="PGRS_rpt"/>
</dbReference>
<dbReference type="EMBL" id="QTBD01000091">
    <property type="protein sequence ID" value="REQ54635.1"/>
    <property type="molecule type" value="Genomic_DNA"/>
</dbReference>
<comment type="caution">
    <text evidence="2">The sequence shown here is derived from an EMBL/GenBank/DDBJ whole genome shotgun (WGS) entry which is preliminary data.</text>
</comment>
<reference evidence="2 3" key="1">
    <citation type="journal article" date="2017" name="N. Engl. J. Med.">
        <title>Transmission of Extensively Drug-Resistant Tuberculosis in South Africa.</title>
        <authorList>
            <person name="Shah N.S."/>
            <person name="Auld S.C."/>
            <person name="Brust J.C."/>
            <person name="Mathema B."/>
            <person name="Ismail N."/>
            <person name="Moodley P."/>
            <person name="Mlisana K."/>
            <person name="Allana S."/>
            <person name="Campbell A."/>
            <person name="Mthiyane T."/>
            <person name="Morris N."/>
            <person name="Mpangase P."/>
            <person name="van der Meulen H."/>
            <person name="Omar S.V."/>
            <person name="Brown T.S."/>
            <person name="Narechania A."/>
            <person name="Shaskina E."/>
            <person name="Kapwata T."/>
            <person name="Kreiswirth B."/>
            <person name="Gandhi N.R."/>
        </authorList>
    </citation>
    <scope>NUCLEOTIDE SEQUENCE [LARGE SCALE GENOMIC DNA]</scope>
    <source>
        <strain evidence="2 3">32301_S10</strain>
    </source>
</reference>